<reference evidence="2" key="1">
    <citation type="submission" date="2023-07" db="EMBL/GenBank/DDBJ databases">
        <title>Degradation of tert-butanol by M. austroafricanum TBA100.</title>
        <authorList>
            <person name="Helbich S."/>
            <person name="Vainshtein Y."/>
        </authorList>
    </citation>
    <scope>NUCLEOTIDE SEQUENCE</scope>
    <source>
        <strain evidence="2">TBA100</strain>
    </source>
</reference>
<feature type="transmembrane region" description="Helical" evidence="1">
    <location>
        <begin position="69"/>
        <end position="93"/>
    </location>
</feature>
<comment type="caution">
    <text evidence="2">The sequence shown here is derived from an EMBL/GenBank/DDBJ whole genome shotgun (WGS) entry which is preliminary data.</text>
</comment>
<keyword evidence="3" id="KW-1185">Reference proteome</keyword>
<dbReference type="EMBL" id="JAUHTC010000054">
    <property type="protein sequence ID" value="MDN4519264.1"/>
    <property type="molecule type" value="Genomic_DNA"/>
</dbReference>
<gene>
    <name evidence="2" type="ORF">QYF68_15780</name>
</gene>
<accession>A0ABT8HER7</accession>
<evidence type="ECO:0000313" key="3">
    <source>
        <dbReference type="Proteomes" id="UP001172687"/>
    </source>
</evidence>
<proteinExistence type="predicted"/>
<dbReference type="RefSeq" id="WP_234935386.1">
    <property type="nucleotide sequence ID" value="NZ_CP070380.1"/>
</dbReference>
<feature type="transmembrane region" description="Helical" evidence="1">
    <location>
        <begin position="6"/>
        <end position="26"/>
    </location>
</feature>
<evidence type="ECO:0000256" key="1">
    <source>
        <dbReference type="SAM" id="Phobius"/>
    </source>
</evidence>
<name>A0ABT8HER7_MYCAO</name>
<protein>
    <submittedName>
        <fullName evidence="2">Uncharacterized protein</fullName>
    </submittedName>
</protein>
<organism evidence="2 3">
    <name type="scientific">Mycolicibacterium austroafricanum</name>
    <name type="common">Mycobacterium austroafricanum</name>
    <dbReference type="NCBI Taxonomy" id="39687"/>
    <lineage>
        <taxon>Bacteria</taxon>
        <taxon>Bacillati</taxon>
        <taxon>Actinomycetota</taxon>
        <taxon>Actinomycetes</taxon>
        <taxon>Mycobacteriales</taxon>
        <taxon>Mycobacteriaceae</taxon>
        <taxon>Mycolicibacterium</taxon>
    </lineage>
</organism>
<keyword evidence="1" id="KW-0812">Transmembrane</keyword>
<feature type="transmembrane region" description="Helical" evidence="1">
    <location>
        <begin position="38"/>
        <end position="57"/>
    </location>
</feature>
<sequence length="99" mass="10342">MTSAVLHGASLSVLTFAMAAACLYCAYELWRFDTVRSWVLVAVMNIAMIAVHLPLMGHHGHTVTPGAGMGTTMAVATVVAVAEIMLAAAVLFARTRAPG</sequence>
<keyword evidence="1" id="KW-1133">Transmembrane helix</keyword>
<evidence type="ECO:0000313" key="2">
    <source>
        <dbReference type="EMBL" id="MDN4519264.1"/>
    </source>
</evidence>
<dbReference type="Proteomes" id="UP001172687">
    <property type="component" value="Unassembled WGS sequence"/>
</dbReference>
<keyword evidence="1" id="KW-0472">Membrane</keyword>